<protein>
    <submittedName>
        <fullName evidence="4">Uncharacterized protein</fullName>
    </submittedName>
</protein>
<feature type="compositionally biased region" description="Basic residues" evidence="1">
    <location>
        <begin position="47"/>
        <end position="67"/>
    </location>
</feature>
<evidence type="ECO:0000313" key="3">
    <source>
        <dbReference type="Proteomes" id="UP000887577"/>
    </source>
</evidence>
<accession>A0A914YHL0</accession>
<sequence>MKLFIFLCIFFFVFKETSQCILLTPLIRFGRSIEEVSDEISTPEPRIHRRRHRHHRNHHVHVRHPYRKPKDPEEPRPKDTCRKGYCCEEEQCVKC</sequence>
<proteinExistence type="predicted"/>
<feature type="region of interest" description="Disordered" evidence="1">
    <location>
        <begin position="40"/>
        <end position="79"/>
    </location>
</feature>
<keyword evidence="3" id="KW-1185">Reference proteome</keyword>
<reference evidence="4" key="1">
    <citation type="submission" date="2022-11" db="UniProtKB">
        <authorList>
            <consortium name="WormBaseParasite"/>
        </authorList>
    </citation>
    <scope>IDENTIFICATION</scope>
</reference>
<feature type="chain" id="PRO_5037172408" evidence="2">
    <location>
        <begin position="21"/>
        <end position="95"/>
    </location>
</feature>
<feature type="signal peptide" evidence="2">
    <location>
        <begin position="1"/>
        <end position="20"/>
    </location>
</feature>
<name>A0A914YHL0_9BILA</name>
<keyword evidence="2" id="KW-0732">Signal</keyword>
<feature type="compositionally biased region" description="Basic and acidic residues" evidence="1">
    <location>
        <begin position="68"/>
        <end position="79"/>
    </location>
</feature>
<dbReference type="WBParaSite" id="PSU_v2.g18281.t1">
    <property type="protein sequence ID" value="PSU_v2.g18281.t1"/>
    <property type="gene ID" value="PSU_v2.g18281"/>
</dbReference>
<dbReference type="Proteomes" id="UP000887577">
    <property type="component" value="Unplaced"/>
</dbReference>
<dbReference type="AlphaFoldDB" id="A0A914YHL0"/>
<evidence type="ECO:0000256" key="2">
    <source>
        <dbReference type="SAM" id="SignalP"/>
    </source>
</evidence>
<evidence type="ECO:0000313" key="4">
    <source>
        <dbReference type="WBParaSite" id="PSU_v2.g18281.t1"/>
    </source>
</evidence>
<evidence type="ECO:0000256" key="1">
    <source>
        <dbReference type="SAM" id="MobiDB-lite"/>
    </source>
</evidence>
<organism evidence="3 4">
    <name type="scientific">Panagrolaimus superbus</name>
    <dbReference type="NCBI Taxonomy" id="310955"/>
    <lineage>
        <taxon>Eukaryota</taxon>
        <taxon>Metazoa</taxon>
        <taxon>Ecdysozoa</taxon>
        <taxon>Nematoda</taxon>
        <taxon>Chromadorea</taxon>
        <taxon>Rhabditida</taxon>
        <taxon>Tylenchina</taxon>
        <taxon>Panagrolaimomorpha</taxon>
        <taxon>Panagrolaimoidea</taxon>
        <taxon>Panagrolaimidae</taxon>
        <taxon>Panagrolaimus</taxon>
    </lineage>
</organism>